<evidence type="ECO:0000259" key="2">
    <source>
        <dbReference type="Pfam" id="PF13340"/>
    </source>
</evidence>
<feature type="domain" description="Transposase IS4-like" evidence="1">
    <location>
        <begin position="102"/>
        <end position="266"/>
    </location>
</feature>
<reference evidence="3 4" key="1">
    <citation type="submission" date="2021-01" db="EMBL/GenBank/DDBJ databases">
        <title>Belnapia mucosa sp. nov. and Belnapia arida sp. nov., isolated from the Tabernas Desert (Almeria, Spain).</title>
        <authorList>
            <person name="Molina-Menor E."/>
            <person name="Vidal-Verdu A."/>
            <person name="Calonge A."/>
            <person name="Satari L."/>
            <person name="Pereto Magraner J."/>
            <person name="Porcar Miralles M."/>
        </authorList>
    </citation>
    <scope>NUCLEOTIDE SEQUENCE [LARGE SCALE GENOMIC DNA]</scope>
    <source>
        <strain evidence="3 4">T6</strain>
    </source>
</reference>
<dbReference type="PANTHER" id="PTHR30007:SF0">
    <property type="entry name" value="TRANSPOSASE"/>
    <property type="match status" value="1"/>
</dbReference>
<sequence>MRETRSRRYPTDLSDAEWAALEPLLPPPATTGRPLKWPRRLMAEAIFYLVRSGCAWRMLPTSFPPWQTVFAHFRRWRLDGTLRRAHDQLRALARQAEGRQPEPSAAIIDSQTVRATGVGGPARGYDAAKRTFGRKRHILVDAAGLVLLAHVHAADLHDRLGAQILVGRAGDGELPRLELVWADGAYAGTFARWLQAERGWRVEVPKHRDRHLWRYGLEEKPKGFQVILRRWVVERTFAWLSRSRRLARDYERLPETGETMIHAAMSRIMLRRIAA</sequence>
<dbReference type="EMBL" id="JAEUXJ010000020">
    <property type="protein sequence ID" value="MBL6458810.1"/>
    <property type="molecule type" value="Genomic_DNA"/>
</dbReference>
<gene>
    <name evidence="3" type="ORF">JMJ55_26110</name>
</gene>
<evidence type="ECO:0000259" key="1">
    <source>
        <dbReference type="Pfam" id="PF01609"/>
    </source>
</evidence>
<protein>
    <submittedName>
        <fullName evidence="3">IS5 family transposase</fullName>
    </submittedName>
</protein>
<dbReference type="Pfam" id="PF13340">
    <property type="entry name" value="DUF4096"/>
    <property type="match status" value="1"/>
</dbReference>
<comment type="caution">
    <text evidence="3">The sequence shown here is derived from an EMBL/GenBank/DDBJ whole genome shotgun (WGS) entry which is preliminary data.</text>
</comment>
<dbReference type="PANTHER" id="PTHR30007">
    <property type="entry name" value="PHP DOMAIN PROTEIN"/>
    <property type="match status" value="1"/>
</dbReference>
<dbReference type="Proteomes" id="UP000606490">
    <property type="component" value="Unassembled WGS sequence"/>
</dbReference>
<dbReference type="InterPro" id="IPR002559">
    <property type="entry name" value="Transposase_11"/>
</dbReference>
<dbReference type="Pfam" id="PF01609">
    <property type="entry name" value="DDE_Tnp_1"/>
    <property type="match status" value="1"/>
</dbReference>
<accession>A0ABS1VAY8</accession>
<evidence type="ECO:0000313" key="4">
    <source>
        <dbReference type="Proteomes" id="UP000606490"/>
    </source>
</evidence>
<dbReference type="RefSeq" id="WP_202828552.1">
    <property type="nucleotide sequence ID" value="NZ_JAEUXJ010000020.1"/>
</dbReference>
<keyword evidence="4" id="KW-1185">Reference proteome</keyword>
<name>A0ABS1VAY8_9PROT</name>
<organism evidence="3 4">
    <name type="scientific">Belnapia mucosa</name>
    <dbReference type="NCBI Taxonomy" id="2804532"/>
    <lineage>
        <taxon>Bacteria</taxon>
        <taxon>Pseudomonadati</taxon>
        <taxon>Pseudomonadota</taxon>
        <taxon>Alphaproteobacteria</taxon>
        <taxon>Acetobacterales</taxon>
        <taxon>Roseomonadaceae</taxon>
        <taxon>Belnapia</taxon>
    </lineage>
</organism>
<proteinExistence type="predicted"/>
<feature type="domain" description="Insertion element IS402-like" evidence="2">
    <location>
        <begin position="13"/>
        <end position="86"/>
    </location>
</feature>
<dbReference type="InterPro" id="IPR025161">
    <property type="entry name" value="IS402-like_dom"/>
</dbReference>
<dbReference type="NCBIfam" id="NF033580">
    <property type="entry name" value="transpos_IS5_3"/>
    <property type="match status" value="1"/>
</dbReference>
<evidence type="ECO:0000313" key="3">
    <source>
        <dbReference type="EMBL" id="MBL6458810.1"/>
    </source>
</evidence>